<sequence>MTAVIPGSVDIGFAGPEAAIYVDNEGKEDYPKVFAQLTQRDGSFLVGRQPASEFDWSDLEDSLVLPGRKGGVPYMTLEYVLKGKGLVPGVDLTFDESIQFAQMTGAFTSGHGDYVTIFEPTASMVEAEGRGYILASIGQESGEIPYTAYFASKSFLEKNPDLVQGFVNAIYKAQLWVTESSAEEIADLIAPSFPDTDKTLLVSSIQRYKDIEAFSPTPVMKQEAFDKLQTVMSDAGELKQTAPFDQLVDNSFAQKAVDSVK</sequence>
<dbReference type="GO" id="GO:0042597">
    <property type="term" value="C:periplasmic space"/>
    <property type="evidence" value="ECO:0007669"/>
    <property type="project" value="UniProtKB-SubCell"/>
</dbReference>
<evidence type="ECO:0000256" key="3">
    <source>
        <dbReference type="ARBA" id="ARBA00022729"/>
    </source>
</evidence>
<reference evidence="4" key="1">
    <citation type="submission" date="2019-08" db="EMBL/GenBank/DDBJ databases">
        <authorList>
            <person name="Kucharzyk K."/>
            <person name="Murdoch R.W."/>
            <person name="Higgins S."/>
            <person name="Loffler F."/>
        </authorList>
    </citation>
    <scope>NUCLEOTIDE SEQUENCE</scope>
</reference>
<evidence type="ECO:0000313" key="4">
    <source>
        <dbReference type="EMBL" id="MPM55726.1"/>
    </source>
</evidence>
<organism evidence="4">
    <name type="scientific">bioreactor metagenome</name>
    <dbReference type="NCBI Taxonomy" id="1076179"/>
    <lineage>
        <taxon>unclassified sequences</taxon>
        <taxon>metagenomes</taxon>
        <taxon>ecological metagenomes</taxon>
    </lineage>
</organism>
<name>A0A645AS50_9ZZZZ</name>
<dbReference type="Gene3D" id="3.40.190.10">
    <property type="entry name" value="Periplasmic binding protein-like II"/>
    <property type="match status" value="1"/>
</dbReference>
<comment type="similarity">
    <text evidence="2">Belongs to the bacterial solute-binding protein SsuA/TauA family.</text>
</comment>
<evidence type="ECO:0000256" key="2">
    <source>
        <dbReference type="ARBA" id="ARBA00010742"/>
    </source>
</evidence>
<dbReference type="PANTHER" id="PTHR30024">
    <property type="entry name" value="ALIPHATIC SULFONATES-BINDING PROTEIN-RELATED"/>
    <property type="match status" value="1"/>
</dbReference>
<dbReference type="PANTHER" id="PTHR30024:SF47">
    <property type="entry name" value="TAURINE-BINDING PERIPLASMIC PROTEIN"/>
    <property type="match status" value="1"/>
</dbReference>
<proteinExistence type="inferred from homology"/>
<dbReference type="SUPFAM" id="SSF53850">
    <property type="entry name" value="Periplasmic binding protein-like II"/>
    <property type="match status" value="1"/>
</dbReference>
<dbReference type="EMBL" id="VSSQ01015406">
    <property type="protein sequence ID" value="MPM55726.1"/>
    <property type="molecule type" value="Genomic_DNA"/>
</dbReference>
<evidence type="ECO:0008006" key="5">
    <source>
        <dbReference type="Google" id="ProtNLM"/>
    </source>
</evidence>
<accession>A0A645AS50</accession>
<dbReference type="AlphaFoldDB" id="A0A645AS50"/>
<protein>
    <recommendedName>
        <fullName evidence="5">SsuA/THI5-like domain-containing protein</fullName>
    </recommendedName>
</protein>
<comment type="subcellular location">
    <subcellularLocation>
        <location evidence="1">Periplasm</location>
    </subcellularLocation>
</comment>
<dbReference type="Pfam" id="PF13379">
    <property type="entry name" value="NMT1_2"/>
    <property type="match status" value="1"/>
</dbReference>
<comment type="caution">
    <text evidence="4">The sequence shown here is derived from an EMBL/GenBank/DDBJ whole genome shotgun (WGS) entry which is preliminary data.</text>
</comment>
<gene>
    <name evidence="4" type="ORF">SDC9_102523</name>
</gene>
<keyword evidence="3" id="KW-0732">Signal</keyword>
<evidence type="ECO:0000256" key="1">
    <source>
        <dbReference type="ARBA" id="ARBA00004418"/>
    </source>
</evidence>